<dbReference type="OrthoDB" id="9771846at2"/>
<reference evidence="3 4" key="1">
    <citation type="submission" date="2018-06" db="EMBL/GenBank/DDBJ databases">
        <title>Genomic Encyclopedia of Type Strains, Phase III (KMG-III): the genomes of soil and plant-associated and newly described type strains.</title>
        <authorList>
            <person name="Whitman W."/>
        </authorList>
    </citation>
    <scope>NUCLEOTIDE SEQUENCE [LARGE SCALE GENOMIC DNA]</scope>
    <source>
        <strain evidence="3 4">CECT 9025</strain>
    </source>
</reference>
<sequence length="334" mass="36713">MQANESGRDHPAAQKAAPGVAPAEPELTVIVVSYNTRALTLACLETLYARTHTTRFRCVLLDNASSDGSAEAVAERFPQVELIASEDNLGFAKANNVVAAQAQTEWLLLLNPDTEVHEGAIDALLAFSKENPQAGITGGRTVFPDGSLNKLSCLDRITPWSAFCVATGLASVFRNTTLFNPEYIGGWDRDTVREVDIVVGCFLMIRRSLWEELGGFNLKYFMYAEEADLCLRAGKLGYRPMITPEAQIMHLVGASSKRTDKMKRVAKGRATLIRDHWPSALVPLGLGLMWLWCALRLGAARLMALGAPRRHGETYEKWSGIWSARADWLAGYQA</sequence>
<dbReference type="AlphaFoldDB" id="A0A318SSH7"/>
<feature type="compositionally biased region" description="Basic and acidic residues" evidence="1">
    <location>
        <begin position="1"/>
        <end position="12"/>
    </location>
</feature>
<comment type="caution">
    <text evidence="3">The sequence shown here is derived from an EMBL/GenBank/DDBJ whole genome shotgun (WGS) entry which is preliminary data.</text>
</comment>
<dbReference type="InterPro" id="IPR029044">
    <property type="entry name" value="Nucleotide-diphossugar_trans"/>
</dbReference>
<dbReference type="SUPFAM" id="SSF53448">
    <property type="entry name" value="Nucleotide-diphospho-sugar transferases"/>
    <property type="match status" value="1"/>
</dbReference>
<accession>A0A318SSH7</accession>
<dbReference type="InterPro" id="IPR001173">
    <property type="entry name" value="Glyco_trans_2-like"/>
</dbReference>
<dbReference type="CDD" id="cd04186">
    <property type="entry name" value="GT_2_like_c"/>
    <property type="match status" value="1"/>
</dbReference>
<evidence type="ECO:0000313" key="4">
    <source>
        <dbReference type="Proteomes" id="UP000248311"/>
    </source>
</evidence>
<gene>
    <name evidence="3" type="ORF">DFP88_10562</name>
</gene>
<dbReference type="Pfam" id="PF00535">
    <property type="entry name" value="Glycos_transf_2"/>
    <property type="match status" value="1"/>
</dbReference>
<dbReference type="EMBL" id="QJTE01000005">
    <property type="protein sequence ID" value="PYE82222.1"/>
    <property type="molecule type" value="Genomic_DNA"/>
</dbReference>
<organism evidence="3 4">
    <name type="scientific">Pseudoroseicyclus aestuarii</name>
    <dbReference type="NCBI Taxonomy" id="1795041"/>
    <lineage>
        <taxon>Bacteria</taxon>
        <taxon>Pseudomonadati</taxon>
        <taxon>Pseudomonadota</taxon>
        <taxon>Alphaproteobacteria</taxon>
        <taxon>Rhodobacterales</taxon>
        <taxon>Paracoccaceae</taxon>
        <taxon>Pseudoroseicyclus</taxon>
    </lineage>
</organism>
<keyword evidence="4" id="KW-1185">Reference proteome</keyword>
<feature type="domain" description="Glycosyltransferase 2-like" evidence="2">
    <location>
        <begin position="28"/>
        <end position="210"/>
    </location>
</feature>
<feature type="region of interest" description="Disordered" evidence="1">
    <location>
        <begin position="1"/>
        <end position="20"/>
    </location>
</feature>
<proteinExistence type="predicted"/>
<dbReference type="RefSeq" id="WP_110815316.1">
    <property type="nucleotide sequence ID" value="NZ_QJTE01000005.1"/>
</dbReference>
<dbReference type="PANTHER" id="PTHR43179:SF7">
    <property type="entry name" value="RHAMNOSYLTRANSFERASE WBBL"/>
    <property type="match status" value="1"/>
</dbReference>
<dbReference type="PANTHER" id="PTHR43179">
    <property type="entry name" value="RHAMNOSYLTRANSFERASE WBBL"/>
    <property type="match status" value="1"/>
</dbReference>
<evidence type="ECO:0000259" key="2">
    <source>
        <dbReference type="Pfam" id="PF00535"/>
    </source>
</evidence>
<name>A0A318SSH7_9RHOB</name>
<dbReference type="Gene3D" id="3.90.550.10">
    <property type="entry name" value="Spore Coat Polysaccharide Biosynthesis Protein SpsA, Chain A"/>
    <property type="match status" value="1"/>
</dbReference>
<evidence type="ECO:0000313" key="3">
    <source>
        <dbReference type="EMBL" id="PYE82222.1"/>
    </source>
</evidence>
<dbReference type="Proteomes" id="UP000248311">
    <property type="component" value="Unassembled WGS sequence"/>
</dbReference>
<protein>
    <recommendedName>
        <fullName evidence="2">Glycosyltransferase 2-like domain-containing protein</fullName>
    </recommendedName>
</protein>
<evidence type="ECO:0000256" key="1">
    <source>
        <dbReference type="SAM" id="MobiDB-lite"/>
    </source>
</evidence>